<evidence type="ECO:0000256" key="3">
    <source>
        <dbReference type="ARBA" id="ARBA00022723"/>
    </source>
</evidence>
<comment type="function">
    <text evidence="8">Broad specificity carboxypetidase that releases amino acids sequentially from the C-terminus, including neutral, aromatic, polar and basic residues.</text>
</comment>
<dbReference type="PRINTS" id="PR00998">
    <property type="entry name" value="CRBOXYPTASET"/>
</dbReference>
<dbReference type="PATRIC" id="fig|1184387.3.peg.344"/>
<keyword evidence="1 8" id="KW-0121">Carboxypeptidase</keyword>
<keyword evidence="3 8" id="KW-0479">Metal-binding</keyword>
<evidence type="ECO:0000256" key="5">
    <source>
        <dbReference type="ARBA" id="ARBA00023049"/>
    </source>
</evidence>
<dbReference type="InterPro" id="IPR001333">
    <property type="entry name" value="Peptidase_M32_Taq"/>
</dbReference>
<sequence length="500" mass="57289">MELIDQLKSEYSEISYLQNAAALMVWDLRTYIPPKGAENRAEALGYVSTLAFKKAVSDEFGALLSQLNERATQEGLTDDEKAMVRVATKAYKRARSIPPELHHRFSVLTSKSERVWERARKENSFSSLEPYLEEIVDLSREMAELYGYEENPYDALLEGYEEGMTARKLRKVIEPLKSELIPFVKKILDKGTHPDTSILQGMFSKRAQEKLSRRALKFIGYDFDAGRLDETVHPFTIGIGVNDVRVTTKYEIKEFTPSLFGSIHEGGHAIYEQGLPISLKDTPIYGACSLGIHESQSRMMENIVGRSKEFLSFFYPQIQKAFPSNFRSVSLGDFYRAVNNVKPSLIRIEADEVTYNFHIMVRFELEEALMKGDLKVSELPAAWNAKMREYLGIEPESNRDGVLQDIHWPSGMIGYFPSYMLGNLYAAQMYAKARQDIPNLEKRIEKGDVLALVDWLRKNIHAVGRKHEPERLLKVATGKELDSSYFLKYVIDKYSEIYFI</sequence>
<dbReference type="FunFam" id="1.10.1370.30:FF:000003">
    <property type="entry name" value="Thermostable carboxypeptidase 1"/>
    <property type="match status" value="1"/>
</dbReference>
<gene>
    <name evidence="11" type="ORF">XD94_0097</name>
</gene>
<keyword evidence="4 8" id="KW-0378">Hydrolase</keyword>
<evidence type="ECO:0000256" key="2">
    <source>
        <dbReference type="ARBA" id="ARBA00022670"/>
    </source>
</evidence>
<keyword evidence="9" id="KW-0862">Zinc</keyword>
<comment type="cofactor">
    <cofactor evidence="9">
        <name>Zn(2+)</name>
        <dbReference type="ChEBI" id="CHEBI:29105"/>
    </cofactor>
    <text evidence="9">Binds 1 zinc ion per subunit.</text>
</comment>
<comment type="catalytic activity">
    <reaction evidence="6 8">
        <text>Release of a C-terminal amino acid with broad specificity, except for -Pro.</text>
        <dbReference type="EC" id="3.4.17.19"/>
    </reaction>
</comment>
<dbReference type="GO" id="GO:0008270">
    <property type="term" value="F:zinc ion binding"/>
    <property type="evidence" value="ECO:0007669"/>
    <property type="project" value="UniProtKB-ARBA"/>
</dbReference>
<comment type="caution">
    <text evidence="11">The sequence shown here is derived from an EMBL/GenBank/DDBJ whole genome shotgun (WGS) entry which is preliminary data.</text>
</comment>
<dbReference type="EMBL" id="LGGP01000008">
    <property type="protein sequence ID" value="KUK82245.1"/>
    <property type="molecule type" value="Genomic_DNA"/>
</dbReference>
<keyword evidence="2 8" id="KW-0645">Protease</keyword>
<dbReference type="PIRSF" id="PIRSF006615">
    <property type="entry name" value="Zn_crbxpep_Taq"/>
    <property type="match status" value="1"/>
</dbReference>
<dbReference type="Proteomes" id="UP000054092">
    <property type="component" value="Unassembled WGS sequence"/>
</dbReference>
<dbReference type="PROSITE" id="PS52034">
    <property type="entry name" value="PEPTIDASE_M32"/>
    <property type="match status" value="1"/>
</dbReference>
<feature type="active site" description="Proton donor/acceptor" evidence="10">
    <location>
        <position position="265"/>
    </location>
</feature>
<dbReference type="GO" id="GO:0006508">
    <property type="term" value="P:proteolysis"/>
    <property type="evidence" value="ECO:0007669"/>
    <property type="project" value="UniProtKB-UniRule"/>
</dbReference>
<dbReference type="AlphaFoldDB" id="A0A101HTZ1"/>
<protein>
    <recommendedName>
        <fullName evidence="8">Metal-dependent carboxypeptidase</fullName>
        <ecNumber evidence="8">3.4.17.19</ecNumber>
    </recommendedName>
</protein>
<evidence type="ECO:0000256" key="10">
    <source>
        <dbReference type="PIRSR" id="PIRSR006615-2"/>
    </source>
</evidence>
<comment type="similarity">
    <text evidence="7 8">Belongs to the peptidase M32 family.</text>
</comment>
<evidence type="ECO:0000256" key="8">
    <source>
        <dbReference type="PIRNR" id="PIRNR006615"/>
    </source>
</evidence>
<organism evidence="11 12">
    <name type="scientific">Mesotoga prima</name>
    <dbReference type="NCBI Taxonomy" id="1184387"/>
    <lineage>
        <taxon>Bacteria</taxon>
        <taxon>Thermotogati</taxon>
        <taxon>Thermotogota</taxon>
        <taxon>Thermotogae</taxon>
        <taxon>Kosmotogales</taxon>
        <taxon>Kosmotogaceae</taxon>
        <taxon>Mesotoga</taxon>
    </lineage>
</organism>
<evidence type="ECO:0000313" key="12">
    <source>
        <dbReference type="Proteomes" id="UP000054092"/>
    </source>
</evidence>
<dbReference type="Gene3D" id="1.10.1370.30">
    <property type="match status" value="1"/>
</dbReference>
<feature type="binding site" evidence="9">
    <location>
        <position position="268"/>
    </location>
    <ligand>
        <name>Zn(2+)</name>
        <dbReference type="ChEBI" id="CHEBI:29105"/>
        <note>catalytic</note>
    </ligand>
</feature>
<dbReference type="CDD" id="cd06460">
    <property type="entry name" value="M32_Taq"/>
    <property type="match status" value="1"/>
</dbReference>
<dbReference type="EC" id="3.4.17.19" evidence="8"/>
<evidence type="ECO:0000256" key="9">
    <source>
        <dbReference type="PIRSR" id="PIRSR006615-1"/>
    </source>
</evidence>
<feature type="binding site" evidence="9">
    <location>
        <position position="264"/>
    </location>
    <ligand>
        <name>Zn(2+)</name>
        <dbReference type="ChEBI" id="CHEBI:29105"/>
        <note>catalytic</note>
    </ligand>
</feature>
<dbReference type="Pfam" id="PF02074">
    <property type="entry name" value="Peptidase_M32"/>
    <property type="match status" value="1"/>
</dbReference>
<evidence type="ECO:0000256" key="1">
    <source>
        <dbReference type="ARBA" id="ARBA00022645"/>
    </source>
</evidence>
<keyword evidence="5 8" id="KW-0482">Metalloprotease</keyword>
<accession>A0A101HTZ1</accession>
<reference evidence="12" key="1">
    <citation type="journal article" date="2015" name="MBio">
        <title>Genome-Resolved Metagenomic Analysis Reveals Roles for Candidate Phyla and Other Microbial Community Members in Biogeochemical Transformations in Oil Reservoirs.</title>
        <authorList>
            <person name="Hu P."/>
            <person name="Tom L."/>
            <person name="Singh A."/>
            <person name="Thomas B.C."/>
            <person name="Baker B.J."/>
            <person name="Piceno Y.M."/>
            <person name="Andersen G.L."/>
            <person name="Banfield J.F."/>
        </authorList>
    </citation>
    <scope>NUCLEOTIDE SEQUENCE [LARGE SCALE GENOMIC DNA]</scope>
</reference>
<dbReference type="PANTHER" id="PTHR34217:SF1">
    <property type="entry name" value="CARBOXYPEPTIDASE 1"/>
    <property type="match status" value="1"/>
</dbReference>
<evidence type="ECO:0000313" key="11">
    <source>
        <dbReference type="EMBL" id="KUK82245.1"/>
    </source>
</evidence>
<evidence type="ECO:0000256" key="6">
    <source>
        <dbReference type="ARBA" id="ARBA00052755"/>
    </source>
</evidence>
<evidence type="ECO:0000256" key="7">
    <source>
        <dbReference type="ARBA" id="ARBA00061580"/>
    </source>
</evidence>
<feature type="binding site" evidence="9">
    <location>
        <position position="294"/>
    </location>
    <ligand>
        <name>Zn(2+)</name>
        <dbReference type="ChEBI" id="CHEBI:29105"/>
        <note>catalytic</note>
    </ligand>
</feature>
<dbReference type="GO" id="GO:0004181">
    <property type="term" value="F:metallocarboxypeptidase activity"/>
    <property type="evidence" value="ECO:0007669"/>
    <property type="project" value="UniProtKB-UniRule"/>
</dbReference>
<name>A0A101HTZ1_9BACT</name>
<proteinExistence type="inferred from homology"/>
<dbReference type="PANTHER" id="PTHR34217">
    <property type="entry name" value="METAL-DEPENDENT CARBOXYPEPTIDASE"/>
    <property type="match status" value="1"/>
</dbReference>
<evidence type="ECO:0000256" key="4">
    <source>
        <dbReference type="ARBA" id="ARBA00022801"/>
    </source>
</evidence>
<dbReference type="SUPFAM" id="SSF55486">
    <property type="entry name" value="Metalloproteases ('zincins'), catalytic domain"/>
    <property type="match status" value="1"/>
</dbReference>